<accession>A0ACB8YT06</accession>
<name>A0ACB8YT06_CICIN</name>
<protein>
    <submittedName>
        <fullName evidence="1">Uncharacterized protein</fullName>
    </submittedName>
</protein>
<reference evidence="2" key="1">
    <citation type="journal article" date="2022" name="Mol. Ecol. Resour.">
        <title>The genomes of chicory, endive, great burdock and yacon provide insights into Asteraceae palaeo-polyploidization history and plant inulin production.</title>
        <authorList>
            <person name="Fan W."/>
            <person name="Wang S."/>
            <person name="Wang H."/>
            <person name="Wang A."/>
            <person name="Jiang F."/>
            <person name="Liu H."/>
            <person name="Zhao H."/>
            <person name="Xu D."/>
            <person name="Zhang Y."/>
        </authorList>
    </citation>
    <scope>NUCLEOTIDE SEQUENCE [LARGE SCALE GENOMIC DNA]</scope>
    <source>
        <strain evidence="2">cv. Punajuju</strain>
    </source>
</reference>
<reference evidence="1 2" key="2">
    <citation type="journal article" date="2022" name="Mol. Ecol. Resour.">
        <title>The genomes of chicory, endive, great burdock and yacon provide insights into Asteraceae paleo-polyploidization history and plant inulin production.</title>
        <authorList>
            <person name="Fan W."/>
            <person name="Wang S."/>
            <person name="Wang H."/>
            <person name="Wang A."/>
            <person name="Jiang F."/>
            <person name="Liu H."/>
            <person name="Zhao H."/>
            <person name="Xu D."/>
            <person name="Zhang Y."/>
        </authorList>
    </citation>
    <scope>NUCLEOTIDE SEQUENCE [LARGE SCALE GENOMIC DNA]</scope>
    <source>
        <strain evidence="2">cv. Punajuju</strain>
        <tissue evidence="1">Leaves</tissue>
    </source>
</reference>
<dbReference type="EMBL" id="CM042017">
    <property type="protein sequence ID" value="KAI3688852.1"/>
    <property type="molecule type" value="Genomic_DNA"/>
</dbReference>
<dbReference type="Proteomes" id="UP001055811">
    <property type="component" value="Linkage Group LG09"/>
</dbReference>
<proteinExistence type="predicted"/>
<sequence length="70" mass="7935">MHELIKEVDLHVKLIEGSEWRVNVFEMEATNGTGEENSTNCRQNQPILTTTHVGLKTEKSIHAHPCILLI</sequence>
<organism evidence="1 2">
    <name type="scientific">Cichorium intybus</name>
    <name type="common">Chicory</name>
    <dbReference type="NCBI Taxonomy" id="13427"/>
    <lineage>
        <taxon>Eukaryota</taxon>
        <taxon>Viridiplantae</taxon>
        <taxon>Streptophyta</taxon>
        <taxon>Embryophyta</taxon>
        <taxon>Tracheophyta</taxon>
        <taxon>Spermatophyta</taxon>
        <taxon>Magnoliopsida</taxon>
        <taxon>eudicotyledons</taxon>
        <taxon>Gunneridae</taxon>
        <taxon>Pentapetalae</taxon>
        <taxon>asterids</taxon>
        <taxon>campanulids</taxon>
        <taxon>Asterales</taxon>
        <taxon>Asteraceae</taxon>
        <taxon>Cichorioideae</taxon>
        <taxon>Cichorieae</taxon>
        <taxon>Cichoriinae</taxon>
        <taxon>Cichorium</taxon>
    </lineage>
</organism>
<evidence type="ECO:0000313" key="2">
    <source>
        <dbReference type="Proteomes" id="UP001055811"/>
    </source>
</evidence>
<keyword evidence="2" id="KW-1185">Reference proteome</keyword>
<evidence type="ECO:0000313" key="1">
    <source>
        <dbReference type="EMBL" id="KAI3688852.1"/>
    </source>
</evidence>
<gene>
    <name evidence="1" type="ORF">L2E82_46737</name>
</gene>
<comment type="caution">
    <text evidence="1">The sequence shown here is derived from an EMBL/GenBank/DDBJ whole genome shotgun (WGS) entry which is preliminary data.</text>
</comment>